<dbReference type="NCBIfam" id="NF033788">
    <property type="entry name" value="HTH_metalloreg"/>
    <property type="match status" value="1"/>
</dbReference>
<dbReference type="InterPro" id="IPR011991">
    <property type="entry name" value="ArsR-like_HTH"/>
</dbReference>
<reference evidence="5" key="1">
    <citation type="submission" date="2023-06" db="EMBL/GenBank/DDBJ databases">
        <title>Draft Genome Sequences of Representative Paenibacillus Polymyxa, Bacillus cereus, Fictibacillus sp., and Brevibacillus agri Strains Isolated from Amazonian Dark Earth.</title>
        <authorList>
            <person name="Pellegrinetti T.A."/>
            <person name="Cunha I.C.M."/>
            <person name="Chaves M.G."/>
            <person name="Freitas A.S."/>
            <person name="Silva A.V.R."/>
            <person name="Tsai S.M."/>
            <person name="Mendes L.W."/>
        </authorList>
    </citation>
    <scope>NUCLEOTIDE SEQUENCE</scope>
    <source>
        <strain evidence="5">CENA-BCM004</strain>
    </source>
</reference>
<keyword evidence="1" id="KW-0805">Transcription regulation</keyword>
<protein>
    <submittedName>
        <fullName evidence="5">Helix-turn-helix transcriptional regulator</fullName>
    </submittedName>
</protein>
<dbReference type="PANTHER" id="PTHR33154">
    <property type="entry name" value="TRANSCRIPTIONAL REGULATOR, ARSR FAMILY"/>
    <property type="match status" value="1"/>
</dbReference>
<proteinExistence type="predicted"/>
<dbReference type="SMART" id="SM00418">
    <property type="entry name" value="HTH_ARSR"/>
    <property type="match status" value="1"/>
</dbReference>
<evidence type="ECO:0000313" key="6">
    <source>
        <dbReference type="Proteomes" id="UP001168694"/>
    </source>
</evidence>
<dbReference type="CDD" id="cd00090">
    <property type="entry name" value="HTH_ARSR"/>
    <property type="match status" value="1"/>
</dbReference>
<dbReference type="SUPFAM" id="SSF46785">
    <property type="entry name" value="Winged helix' DNA-binding domain"/>
    <property type="match status" value="1"/>
</dbReference>
<comment type="caution">
    <text evidence="5">The sequence shown here is derived from an EMBL/GenBank/DDBJ whole genome shotgun (WGS) entry which is preliminary data.</text>
</comment>
<gene>
    <name evidence="5" type="ORF">QYF49_15375</name>
</gene>
<feature type="domain" description="HTH arsR-type" evidence="4">
    <location>
        <begin position="1"/>
        <end position="96"/>
    </location>
</feature>
<accession>A0ABT8E8X4</accession>
<dbReference type="RefSeq" id="WP_290400500.1">
    <property type="nucleotide sequence ID" value="NZ_JAUHLN010000003.1"/>
</dbReference>
<sequence length="117" mass="12852">MVSTDETHFENVLIALADPTRRQLLTLIAARGKASATALAATVTVSRQAVVKHLTVLNGAGLVKKDRIGREVLFTVCPHQLSTTAKWMESLAADWDQRLEWIKRMAEASNDPNDANL</sequence>
<keyword evidence="2" id="KW-0238">DNA-binding</keyword>
<keyword evidence="3" id="KW-0804">Transcription</keyword>
<dbReference type="PANTHER" id="PTHR33154:SF33">
    <property type="entry name" value="TRANSCRIPTIONAL REPRESSOR SDPR"/>
    <property type="match status" value="1"/>
</dbReference>
<organism evidence="5 6">
    <name type="scientific">Fictibacillus terranigra</name>
    <dbReference type="NCBI Taxonomy" id="3058424"/>
    <lineage>
        <taxon>Bacteria</taxon>
        <taxon>Bacillati</taxon>
        <taxon>Bacillota</taxon>
        <taxon>Bacilli</taxon>
        <taxon>Bacillales</taxon>
        <taxon>Fictibacillaceae</taxon>
        <taxon>Fictibacillus</taxon>
    </lineage>
</organism>
<evidence type="ECO:0000256" key="2">
    <source>
        <dbReference type="ARBA" id="ARBA00023125"/>
    </source>
</evidence>
<dbReference type="PRINTS" id="PR00778">
    <property type="entry name" value="HTHARSR"/>
</dbReference>
<dbReference type="PROSITE" id="PS50987">
    <property type="entry name" value="HTH_ARSR_2"/>
    <property type="match status" value="1"/>
</dbReference>
<dbReference type="Gene3D" id="1.10.10.10">
    <property type="entry name" value="Winged helix-like DNA-binding domain superfamily/Winged helix DNA-binding domain"/>
    <property type="match status" value="1"/>
</dbReference>
<evidence type="ECO:0000259" key="4">
    <source>
        <dbReference type="PROSITE" id="PS50987"/>
    </source>
</evidence>
<evidence type="ECO:0000313" key="5">
    <source>
        <dbReference type="EMBL" id="MDN4074366.1"/>
    </source>
</evidence>
<dbReference type="InterPro" id="IPR036390">
    <property type="entry name" value="WH_DNA-bd_sf"/>
</dbReference>
<dbReference type="EMBL" id="JAUHLN010000003">
    <property type="protein sequence ID" value="MDN4074366.1"/>
    <property type="molecule type" value="Genomic_DNA"/>
</dbReference>
<dbReference type="InterPro" id="IPR036388">
    <property type="entry name" value="WH-like_DNA-bd_sf"/>
</dbReference>
<dbReference type="Proteomes" id="UP001168694">
    <property type="component" value="Unassembled WGS sequence"/>
</dbReference>
<evidence type="ECO:0000256" key="1">
    <source>
        <dbReference type="ARBA" id="ARBA00023015"/>
    </source>
</evidence>
<dbReference type="InterPro" id="IPR001845">
    <property type="entry name" value="HTH_ArsR_DNA-bd_dom"/>
</dbReference>
<evidence type="ECO:0000256" key="3">
    <source>
        <dbReference type="ARBA" id="ARBA00023163"/>
    </source>
</evidence>
<dbReference type="Pfam" id="PF12840">
    <property type="entry name" value="HTH_20"/>
    <property type="match status" value="1"/>
</dbReference>
<name>A0ABT8E8X4_9BACL</name>
<dbReference type="InterPro" id="IPR051081">
    <property type="entry name" value="HTH_MetalResp_TranReg"/>
</dbReference>
<keyword evidence="6" id="KW-1185">Reference proteome</keyword>